<keyword evidence="1" id="KW-0812">Transmembrane</keyword>
<keyword evidence="3" id="KW-1185">Reference proteome</keyword>
<dbReference type="EMBL" id="CP003050">
    <property type="protein sequence ID" value="AGB14669.1"/>
    <property type="molecule type" value="Genomic_DNA"/>
</dbReference>
<sequence>MALTRFAGSLLQLVVTVAVLVALGIAAFFVSVFVVSRGAWLAGYEPSGDFVVLAASLLVVAALLGGIPFGRQTEPAEPQEQYDTTGFQ</sequence>
<dbReference type="HOGENOM" id="CLU_2461695_0_0_2"/>
<feature type="transmembrane region" description="Helical" evidence="1">
    <location>
        <begin position="50"/>
        <end position="69"/>
    </location>
</feature>
<feature type="transmembrane region" description="Helical" evidence="1">
    <location>
        <begin position="12"/>
        <end position="35"/>
    </location>
</feature>
<gene>
    <name evidence="2" type="ordered locus">Halru_0014</name>
</gene>
<dbReference type="KEGG" id="hru:Halru_0014"/>
<keyword evidence="1" id="KW-1133">Transmembrane helix</keyword>
<accession>L0I7K2</accession>
<evidence type="ECO:0000256" key="1">
    <source>
        <dbReference type="SAM" id="Phobius"/>
    </source>
</evidence>
<dbReference type="RefSeq" id="WP_015299373.1">
    <property type="nucleotide sequence ID" value="NC_019964.1"/>
</dbReference>
<proteinExistence type="predicted"/>
<dbReference type="AlphaFoldDB" id="L0I7K2"/>
<name>L0I7K2_HALRX</name>
<keyword evidence="1" id="KW-0472">Membrane</keyword>
<dbReference type="Proteomes" id="UP000010846">
    <property type="component" value="Chromosome"/>
</dbReference>
<organism evidence="2 3">
    <name type="scientific">Halovivax ruber (strain DSM 18193 / JCM 13892 / XH-70)</name>
    <dbReference type="NCBI Taxonomy" id="797302"/>
    <lineage>
        <taxon>Archaea</taxon>
        <taxon>Methanobacteriati</taxon>
        <taxon>Methanobacteriota</taxon>
        <taxon>Stenosarchaea group</taxon>
        <taxon>Halobacteria</taxon>
        <taxon>Halobacteriales</taxon>
        <taxon>Natrialbaceae</taxon>
        <taxon>Halovivax</taxon>
    </lineage>
</organism>
<dbReference type="eggNOG" id="arCOG08115">
    <property type="taxonomic scope" value="Archaea"/>
</dbReference>
<dbReference type="GeneID" id="14377443"/>
<evidence type="ECO:0000313" key="3">
    <source>
        <dbReference type="Proteomes" id="UP000010846"/>
    </source>
</evidence>
<evidence type="ECO:0000313" key="2">
    <source>
        <dbReference type="EMBL" id="AGB14669.1"/>
    </source>
</evidence>
<protein>
    <submittedName>
        <fullName evidence="2">Uncharacterized protein</fullName>
    </submittedName>
</protein>
<reference evidence="2" key="1">
    <citation type="submission" date="2011-09" db="EMBL/GenBank/DDBJ databases">
        <title>Complete sequence of Halovivax ruber XH-70.</title>
        <authorList>
            <consortium name="US DOE Joint Genome Institute"/>
            <person name="Lucas S."/>
            <person name="Han J."/>
            <person name="Lapidus A."/>
            <person name="Cheng J.-F."/>
            <person name="Goodwin L."/>
            <person name="Pitluck S."/>
            <person name="Peters L."/>
            <person name="Mikhailova N."/>
            <person name="Davenport K."/>
            <person name="Detter J.C."/>
            <person name="Han C."/>
            <person name="Tapia R."/>
            <person name="Land M."/>
            <person name="Hauser L."/>
            <person name="Kyrpides N."/>
            <person name="Ivanova N."/>
            <person name="Pagani I."/>
            <person name="Sproer C."/>
            <person name="Anderson I."/>
            <person name="Woyke T."/>
        </authorList>
    </citation>
    <scope>NUCLEOTIDE SEQUENCE</scope>
    <source>
        <strain evidence="2">XH-70</strain>
    </source>
</reference>